<dbReference type="Gene3D" id="2.60.200.20">
    <property type="match status" value="1"/>
</dbReference>
<reference evidence="3" key="1">
    <citation type="submission" date="2020-09" db="EMBL/GenBank/DDBJ databases">
        <title>Whole genome shotgun sequence of Streptomyces xanthophaeus NBRC 12829.</title>
        <authorList>
            <person name="Komaki H."/>
            <person name="Tamura T."/>
        </authorList>
    </citation>
    <scope>NUCLEOTIDE SEQUENCE</scope>
    <source>
        <strain evidence="3">NBRC 12829</strain>
    </source>
</reference>
<evidence type="ECO:0000259" key="2">
    <source>
        <dbReference type="PROSITE" id="PS50006"/>
    </source>
</evidence>
<dbReference type="SMART" id="SM00240">
    <property type="entry name" value="FHA"/>
    <property type="match status" value="1"/>
</dbReference>
<keyword evidence="4" id="KW-1185">Reference proteome</keyword>
<dbReference type="InterPro" id="IPR012551">
    <property type="entry name" value="DUF1707_SHOCT-like"/>
</dbReference>
<proteinExistence type="predicted"/>
<dbReference type="Proteomes" id="UP000600026">
    <property type="component" value="Unassembled WGS sequence"/>
</dbReference>
<accession>A0A919LDQ0</accession>
<dbReference type="InterPro" id="IPR008984">
    <property type="entry name" value="SMAD_FHA_dom_sf"/>
</dbReference>
<protein>
    <submittedName>
        <fullName evidence="3">Peptide-binding protein</fullName>
    </submittedName>
</protein>
<evidence type="ECO:0000313" key="3">
    <source>
        <dbReference type="EMBL" id="GHI86721.1"/>
    </source>
</evidence>
<dbReference type="AlphaFoldDB" id="A0A919LDQ0"/>
<evidence type="ECO:0000313" key="4">
    <source>
        <dbReference type="Proteomes" id="UP000600026"/>
    </source>
</evidence>
<dbReference type="EMBL" id="BNEE01000006">
    <property type="protein sequence ID" value="GHI86721.1"/>
    <property type="molecule type" value="Genomic_DNA"/>
</dbReference>
<dbReference type="CDD" id="cd00060">
    <property type="entry name" value="FHA"/>
    <property type="match status" value="1"/>
</dbReference>
<keyword evidence="1" id="KW-0597">Phosphoprotein</keyword>
<feature type="domain" description="FHA" evidence="2">
    <location>
        <begin position="140"/>
        <end position="189"/>
    </location>
</feature>
<dbReference type="PANTHER" id="PTHR23308">
    <property type="entry name" value="NUCLEAR INHIBITOR OF PROTEIN PHOSPHATASE-1"/>
    <property type="match status" value="1"/>
</dbReference>
<dbReference type="SUPFAM" id="SSF49879">
    <property type="entry name" value="SMAD/FHA domain"/>
    <property type="match status" value="1"/>
</dbReference>
<dbReference type="InterPro" id="IPR000253">
    <property type="entry name" value="FHA_dom"/>
</dbReference>
<sequence length="213" mass="23346">MRIVPIIPGAAGEFWTLRPRRADNHPVTSSFEFPAFPAPRLSDAERDRALGQLREGAALGRLSHDTFLRRMELALAARRSEELAVLTADLESRDGDESPWTRRLFGWVGRASAVTVGVRRAWTAEKLPKLLLPHPSSGALRIGRDPGNGLRLTHETVSRAHAELRLRDGVWVLKDLGSTNGTTVNGRRVTGSAVVRAGDQIGFGKVTFRLSAD</sequence>
<dbReference type="PROSITE" id="PS50006">
    <property type="entry name" value="FHA_DOMAIN"/>
    <property type="match status" value="1"/>
</dbReference>
<dbReference type="Pfam" id="PF00498">
    <property type="entry name" value="FHA"/>
    <property type="match status" value="1"/>
</dbReference>
<organism evidence="3 4">
    <name type="scientific">Streptomyces xanthophaeus</name>
    <dbReference type="NCBI Taxonomy" id="67385"/>
    <lineage>
        <taxon>Bacteria</taxon>
        <taxon>Bacillati</taxon>
        <taxon>Actinomycetota</taxon>
        <taxon>Actinomycetes</taxon>
        <taxon>Kitasatosporales</taxon>
        <taxon>Streptomycetaceae</taxon>
        <taxon>Streptomyces</taxon>
    </lineage>
</organism>
<dbReference type="Pfam" id="PF08044">
    <property type="entry name" value="DUF1707"/>
    <property type="match status" value="1"/>
</dbReference>
<comment type="caution">
    <text evidence="3">The sequence shown here is derived from an EMBL/GenBank/DDBJ whole genome shotgun (WGS) entry which is preliminary data.</text>
</comment>
<evidence type="ECO:0000256" key="1">
    <source>
        <dbReference type="ARBA" id="ARBA00022553"/>
    </source>
</evidence>
<name>A0A919LDQ0_9ACTN</name>
<dbReference type="InterPro" id="IPR050923">
    <property type="entry name" value="Cell_Proc_Reg/RNA_Proc"/>
</dbReference>
<gene>
    <name evidence="3" type="ORF">Sxan_40850</name>
</gene>